<evidence type="ECO:0000313" key="3">
    <source>
        <dbReference type="Proteomes" id="UP000807342"/>
    </source>
</evidence>
<comment type="caution">
    <text evidence="2">The sequence shown here is derived from an EMBL/GenBank/DDBJ whole genome shotgun (WGS) entry which is preliminary data.</text>
</comment>
<accession>A0A9P5XHE8</accession>
<gene>
    <name evidence="2" type="ORF">P691DRAFT_360918</name>
</gene>
<reference evidence="2" key="1">
    <citation type="submission" date="2020-11" db="EMBL/GenBank/DDBJ databases">
        <authorList>
            <consortium name="DOE Joint Genome Institute"/>
            <person name="Ahrendt S."/>
            <person name="Riley R."/>
            <person name="Andreopoulos W."/>
            <person name="Labutti K."/>
            <person name="Pangilinan J."/>
            <person name="Ruiz-Duenas F.J."/>
            <person name="Barrasa J.M."/>
            <person name="Sanchez-Garcia M."/>
            <person name="Camarero S."/>
            <person name="Miyauchi S."/>
            <person name="Serrano A."/>
            <person name="Linde D."/>
            <person name="Babiker R."/>
            <person name="Drula E."/>
            <person name="Ayuso-Fernandez I."/>
            <person name="Pacheco R."/>
            <person name="Padilla G."/>
            <person name="Ferreira P."/>
            <person name="Barriuso J."/>
            <person name="Kellner H."/>
            <person name="Castanera R."/>
            <person name="Alfaro M."/>
            <person name="Ramirez L."/>
            <person name="Pisabarro A.G."/>
            <person name="Kuo A."/>
            <person name="Tritt A."/>
            <person name="Lipzen A."/>
            <person name="He G."/>
            <person name="Yan M."/>
            <person name="Ng V."/>
            <person name="Cullen D."/>
            <person name="Martin F."/>
            <person name="Rosso M.-N."/>
            <person name="Henrissat B."/>
            <person name="Hibbett D."/>
            <person name="Martinez A.T."/>
            <person name="Grigoriev I.V."/>
        </authorList>
    </citation>
    <scope>NUCLEOTIDE SEQUENCE</scope>
    <source>
        <strain evidence="2">MF-IS2</strain>
    </source>
</reference>
<dbReference type="SUPFAM" id="SSF48264">
    <property type="entry name" value="Cytochrome P450"/>
    <property type="match status" value="1"/>
</dbReference>
<dbReference type="Gene3D" id="1.10.630.10">
    <property type="entry name" value="Cytochrome P450"/>
    <property type="match status" value="1"/>
</dbReference>
<dbReference type="EMBL" id="MU151085">
    <property type="protein sequence ID" value="KAF9451472.1"/>
    <property type="molecule type" value="Genomic_DNA"/>
</dbReference>
<protein>
    <submittedName>
        <fullName evidence="2">Uncharacterized protein</fullName>
    </submittedName>
</protein>
<dbReference type="GO" id="GO:0005506">
    <property type="term" value="F:iron ion binding"/>
    <property type="evidence" value="ECO:0007669"/>
    <property type="project" value="InterPro"/>
</dbReference>
<feature type="region of interest" description="Disordered" evidence="1">
    <location>
        <begin position="35"/>
        <end position="65"/>
    </location>
</feature>
<sequence length="128" mass="14269">MPDSQAILDILTLQELPYPNVFTEEDLAQSMHRLPGSEGLKLRPDQAHTTARSLERAAPNSTAKNGPHDEIFDLVGYALPPGTAVSAQVWLRHCNLSVFPFPDAFLPERRFECSQVELAKRHFKVACS</sequence>
<dbReference type="Proteomes" id="UP000807342">
    <property type="component" value="Unassembled WGS sequence"/>
</dbReference>
<keyword evidence="3" id="KW-1185">Reference proteome</keyword>
<organism evidence="2 3">
    <name type="scientific">Macrolepiota fuliginosa MF-IS2</name>
    <dbReference type="NCBI Taxonomy" id="1400762"/>
    <lineage>
        <taxon>Eukaryota</taxon>
        <taxon>Fungi</taxon>
        <taxon>Dikarya</taxon>
        <taxon>Basidiomycota</taxon>
        <taxon>Agaricomycotina</taxon>
        <taxon>Agaricomycetes</taxon>
        <taxon>Agaricomycetidae</taxon>
        <taxon>Agaricales</taxon>
        <taxon>Agaricineae</taxon>
        <taxon>Agaricaceae</taxon>
        <taxon>Macrolepiota</taxon>
    </lineage>
</organism>
<dbReference type="InterPro" id="IPR036396">
    <property type="entry name" value="Cyt_P450_sf"/>
</dbReference>
<dbReference type="GO" id="GO:0016705">
    <property type="term" value="F:oxidoreductase activity, acting on paired donors, with incorporation or reduction of molecular oxygen"/>
    <property type="evidence" value="ECO:0007669"/>
    <property type="project" value="InterPro"/>
</dbReference>
<dbReference type="OrthoDB" id="3945418at2759"/>
<dbReference type="AlphaFoldDB" id="A0A9P5XHE8"/>
<dbReference type="GO" id="GO:0020037">
    <property type="term" value="F:heme binding"/>
    <property type="evidence" value="ECO:0007669"/>
    <property type="project" value="InterPro"/>
</dbReference>
<dbReference type="GO" id="GO:0004497">
    <property type="term" value="F:monooxygenase activity"/>
    <property type="evidence" value="ECO:0007669"/>
    <property type="project" value="InterPro"/>
</dbReference>
<proteinExistence type="predicted"/>
<name>A0A9P5XHE8_9AGAR</name>
<evidence type="ECO:0000256" key="1">
    <source>
        <dbReference type="SAM" id="MobiDB-lite"/>
    </source>
</evidence>
<evidence type="ECO:0000313" key="2">
    <source>
        <dbReference type="EMBL" id="KAF9451472.1"/>
    </source>
</evidence>